<organism evidence="4 5">
    <name type="scientific">Aequorivita aquimaris</name>
    <dbReference type="NCBI Taxonomy" id="1548749"/>
    <lineage>
        <taxon>Bacteria</taxon>
        <taxon>Pseudomonadati</taxon>
        <taxon>Bacteroidota</taxon>
        <taxon>Flavobacteriia</taxon>
        <taxon>Flavobacteriales</taxon>
        <taxon>Flavobacteriaceae</taxon>
        <taxon>Aequorivita</taxon>
    </lineage>
</organism>
<feature type="chain" id="PRO_5007479796" description="Secretion system C-terminal sorting domain-containing protein" evidence="2">
    <location>
        <begin position="20"/>
        <end position="235"/>
    </location>
</feature>
<dbReference type="Proteomes" id="UP000070138">
    <property type="component" value="Unassembled WGS sequence"/>
</dbReference>
<feature type="signal peptide" evidence="2">
    <location>
        <begin position="1"/>
        <end position="19"/>
    </location>
</feature>
<evidence type="ECO:0000313" key="5">
    <source>
        <dbReference type="Proteomes" id="UP000070138"/>
    </source>
</evidence>
<gene>
    <name evidence="4" type="ORF">LS48_03590</name>
</gene>
<comment type="caution">
    <text evidence="4">The sequence shown here is derived from an EMBL/GenBank/DDBJ whole genome shotgun (WGS) entry which is preliminary data.</text>
</comment>
<dbReference type="OrthoDB" id="1433593at2"/>
<keyword evidence="1 2" id="KW-0732">Signal</keyword>
<dbReference type="EMBL" id="JRWG01000002">
    <property type="protein sequence ID" value="KXO00500.1"/>
    <property type="molecule type" value="Genomic_DNA"/>
</dbReference>
<evidence type="ECO:0000256" key="2">
    <source>
        <dbReference type="SAM" id="SignalP"/>
    </source>
</evidence>
<dbReference type="Pfam" id="PF18962">
    <property type="entry name" value="Por_Secre_tail"/>
    <property type="match status" value="1"/>
</dbReference>
<reference evidence="5" key="1">
    <citation type="submission" date="2014-10" db="EMBL/GenBank/DDBJ databases">
        <title>Genome sequencing of Vitellibacter sp. D-24.</title>
        <authorList>
            <person name="Thevarajoo S."/>
            <person name="Selvaratnam C."/>
            <person name="Goh K.M."/>
            <person name="Chong C.S."/>
        </authorList>
    </citation>
    <scope>NUCLEOTIDE SEQUENCE [LARGE SCALE GENOMIC DNA]</scope>
    <source>
        <strain evidence="5">D-24</strain>
    </source>
</reference>
<accession>A0A137RJZ4</accession>
<dbReference type="NCBIfam" id="TIGR04183">
    <property type="entry name" value="Por_Secre_tail"/>
    <property type="match status" value="1"/>
</dbReference>
<protein>
    <recommendedName>
        <fullName evidence="3">Secretion system C-terminal sorting domain-containing protein</fullName>
    </recommendedName>
</protein>
<sequence>MKEVTLLFLTIFAVLQSFAQNPDPELFKTWNLYKMEFDFGGPLYIEDIDPPIHPTLTIFEDLSFEGYGACNSFSGNFLYDEILDKLRPYNYSDTTEDCETEFHDDFELYYFEYFSLNQAHFYGIEISSSDNLQHLYFGQGQLGYWLDFIAGEPLSIKDNNSEKFKLYPNPASDQLFIKSEDAQIIKTIVYSVSGKRIMDIVPANESINIAVLAKGMYFLEITTSEGKSVEKFIKK</sequence>
<evidence type="ECO:0000256" key="1">
    <source>
        <dbReference type="ARBA" id="ARBA00022729"/>
    </source>
</evidence>
<evidence type="ECO:0000259" key="3">
    <source>
        <dbReference type="Pfam" id="PF18962"/>
    </source>
</evidence>
<proteinExistence type="predicted"/>
<evidence type="ECO:0000313" key="4">
    <source>
        <dbReference type="EMBL" id="KXO00500.1"/>
    </source>
</evidence>
<dbReference type="InterPro" id="IPR026444">
    <property type="entry name" value="Secre_tail"/>
</dbReference>
<dbReference type="STRING" id="1548749.LS48_03590"/>
<keyword evidence="5" id="KW-1185">Reference proteome</keyword>
<name>A0A137RJZ4_9FLAO</name>
<reference evidence="4 5" key="2">
    <citation type="journal article" date="2016" name="Int. J. Syst. Evol. Microbiol.">
        <title>Vitellibacter aquimaris sp. nov., a marine bacterium isolated from seawater.</title>
        <authorList>
            <person name="Thevarajoo S."/>
            <person name="Selvaratnam C."/>
            <person name="Goh K.M."/>
            <person name="Hong K.W."/>
            <person name="Chan X.Y."/>
            <person name="Chan K.G."/>
            <person name="Chong C.S."/>
        </authorList>
    </citation>
    <scope>NUCLEOTIDE SEQUENCE [LARGE SCALE GENOMIC DNA]</scope>
    <source>
        <strain evidence="4 5">D-24</strain>
    </source>
</reference>
<dbReference type="RefSeq" id="WP_131807688.1">
    <property type="nucleotide sequence ID" value="NZ_JRWG01000002.1"/>
</dbReference>
<dbReference type="AlphaFoldDB" id="A0A137RJZ4"/>
<feature type="domain" description="Secretion system C-terminal sorting" evidence="3">
    <location>
        <begin position="166"/>
        <end position="233"/>
    </location>
</feature>